<accession>A0A0G1XLI4</accession>
<evidence type="ECO:0000313" key="2">
    <source>
        <dbReference type="Proteomes" id="UP000034445"/>
    </source>
</evidence>
<evidence type="ECO:0000313" key="1">
    <source>
        <dbReference type="EMBL" id="KKW31730.1"/>
    </source>
</evidence>
<comment type="caution">
    <text evidence="1">The sequence shown here is derived from an EMBL/GenBank/DDBJ whole genome shotgun (WGS) entry which is preliminary data.</text>
</comment>
<sequence length="99" mass="11717">MIKGISPQRMKKIDRISYELWKKYVKPYIGRSRVRTWEMLQLLQSGPLPRCSHPIIRKIFKDGRGMDGFNAAMMTWSYLAAQCRLHDRRLNAAYVRSTQ</sequence>
<dbReference type="AlphaFoldDB" id="A0A0G1XLI4"/>
<reference evidence="1 2" key="1">
    <citation type="journal article" date="2015" name="Nature">
        <title>rRNA introns, odd ribosomes, and small enigmatic genomes across a large radiation of phyla.</title>
        <authorList>
            <person name="Brown C.T."/>
            <person name="Hug L.A."/>
            <person name="Thomas B.C."/>
            <person name="Sharon I."/>
            <person name="Castelle C.J."/>
            <person name="Singh A."/>
            <person name="Wilkins M.J."/>
            <person name="Williams K.H."/>
            <person name="Banfield J.F."/>
        </authorList>
    </citation>
    <scope>NUCLEOTIDE SEQUENCE [LARGE SCALE GENOMIC DNA]</scope>
</reference>
<protein>
    <submittedName>
        <fullName evidence="1">Uncharacterized protein</fullName>
    </submittedName>
</protein>
<organism evidence="1 2">
    <name type="scientific">Candidatus Kaiserbacteria bacterium GW2011_GWC2_52_8b</name>
    <dbReference type="NCBI Taxonomy" id="1618676"/>
    <lineage>
        <taxon>Bacteria</taxon>
        <taxon>Candidatus Kaiseribacteriota</taxon>
    </lineage>
</organism>
<name>A0A0G1XLI4_9BACT</name>
<dbReference type="EMBL" id="LCRF01000008">
    <property type="protein sequence ID" value="KKW31730.1"/>
    <property type="molecule type" value="Genomic_DNA"/>
</dbReference>
<gene>
    <name evidence="1" type="ORF">UY74_C0008G0010</name>
</gene>
<proteinExistence type="predicted"/>
<dbReference type="Proteomes" id="UP000034445">
    <property type="component" value="Unassembled WGS sequence"/>
</dbReference>